<evidence type="ECO:0000256" key="3">
    <source>
        <dbReference type="SAM" id="SignalP"/>
    </source>
</evidence>
<dbReference type="InterPro" id="IPR000859">
    <property type="entry name" value="CUB_dom"/>
</dbReference>
<feature type="chain" id="PRO_5035796359" description="CUB domain-containing protein" evidence="3">
    <location>
        <begin position="19"/>
        <end position="186"/>
    </location>
</feature>
<sequence length="186" mass="21220">MFSRNVLLLLVAAASVLSKITRPGSDECFFVVNVPGKRMVSFGNINWPDKYTSGEICQWVFFCPNEYFCRLRCPDVGLPKTDDCYMDKLLVYTKGKTPITTTRRPRKHSHPLRYKGSEPARVYCGRTTINVRSNETKIAMVLISHESSPGGRFRCTVTPEKILLPKKKKKSKQRQMVTTSSVEKSY</sequence>
<gene>
    <name evidence="5" type="ORF">APLA_LOCUS14796</name>
</gene>
<comment type="caution">
    <text evidence="5">The sequence shown here is derived from an EMBL/GenBank/DDBJ whole genome shotgun (WGS) entry which is preliminary data.</text>
</comment>
<dbReference type="Gene3D" id="2.60.120.290">
    <property type="entry name" value="Spermadhesin, CUB domain"/>
    <property type="match status" value="1"/>
</dbReference>
<organism evidence="5 6">
    <name type="scientific">Arctia plantaginis</name>
    <name type="common">Wood tiger moth</name>
    <name type="synonym">Phalaena plantaginis</name>
    <dbReference type="NCBI Taxonomy" id="874455"/>
    <lineage>
        <taxon>Eukaryota</taxon>
        <taxon>Metazoa</taxon>
        <taxon>Ecdysozoa</taxon>
        <taxon>Arthropoda</taxon>
        <taxon>Hexapoda</taxon>
        <taxon>Insecta</taxon>
        <taxon>Pterygota</taxon>
        <taxon>Neoptera</taxon>
        <taxon>Endopterygota</taxon>
        <taxon>Lepidoptera</taxon>
        <taxon>Glossata</taxon>
        <taxon>Ditrysia</taxon>
        <taxon>Noctuoidea</taxon>
        <taxon>Erebidae</taxon>
        <taxon>Arctiinae</taxon>
        <taxon>Arctia</taxon>
    </lineage>
</organism>
<dbReference type="InterPro" id="IPR035914">
    <property type="entry name" value="Sperma_CUB_dom_sf"/>
</dbReference>
<feature type="compositionally biased region" description="Polar residues" evidence="2">
    <location>
        <begin position="174"/>
        <end position="186"/>
    </location>
</feature>
<evidence type="ECO:0000259" key="4">
    <source>
        <dbReference type="Pfam" id="PF00431"/>
    </source>
</evidence>
<feature type="region of interest" description="Disordered" evidence="2">
    <location>
        <begin position="165"/>
        <end position="186"/>
    </location>
</feature>
<dbReference type="AlphaFoldDB" id="A0A8S1BAC1"/>
<dbReference type="OrthoDB" id="6380398at2759"/>
<dbReference type="EMBL" id="CADEBC010000572">
    <property type="protein sequence ID" value="CAB3255225.1"/>
    <property type="molecule type" value="Genomic_DNA"/>
</dbReference>
<feature type="domain" description="CUB" evidence="4">
    <location>
        <begin position="41"/>
        <end position="96"/>
    </location>
</feature>
<reference evidence="5 6" key="1">
    <citation type="submission" date="2020-04" db="EMBL/GenBank/DDBJ databases">
        <authorList>
            <person name="Wallbank WR R."/>
            <person name="Pardo Diaz C."/>
            <person name="Kozak K."/>
            <person name="Martin S."/>
            <person name="Jiggins C."/>
            <person name="Moest M."/>
            <person name="Warren A I."/>
            <person name="Byers J.R.P. K."/>
            <person name="Montejo-Kovacevich G."/>
            <person name="Yen C E."/>
        </authorList>
    </citation>
    <scope>NUCLEOTIDE SEQUENCE [LARGE SCALE GENOMIC DNA]</scope>
</reference>
<dbReference type="Proteomes" id="UP000494106">
    <property type="component" value="Unassembled WGS sequence"/>
</dbReference>
<keyword evidence="1" id="KW-1015">Disulfide bond</keyword>
<evidence type="ECO:0000256" key="1">
    <source>
        <dbReference type="ARBA" id="ARBA00023157"/>
    </source>
</evidence>
<protein>
    <recommendedName>
        <fullName evidence="4">CUB domain-containing protein</fullName>
    </recommendedName>
</protein>
<evidence type="ECO:0000313" key="5">
    <source>
        <dbReference type="EMBL" id="CAB3255225.1"/>
    </source>
</evidence>
<proteinExistence type="predicted"/>
<dbReference type="Pfam" id="PF00431">
    <property type="entry name" value="CUB"/>
    <property type="match status" value="1"/>
</dbReference>
<accession>A0A8S1BAC1</accession>
<evidence type="ECO:0000256" key="2">
    <source>
        <dbReference type="SAM" id="MobiDB-lite"/>
    </source>
</evidence>
<evidence type="ECO:0000313" key="6">
    <source>
        <dbReference type="Proteomes" id="UP000494106"/>
    </source>
</evidence>
<keyword evidence="6" id="KW-1185">Reference proteome</keyword>
<keyword evidence="3" id="KW-0732">Signal</keyword>
<feature type="signal peptide" evidence="3">
    <location>
        <begin position="1"/>
        <end position="18"/>
    </location>
</feature>
<dbReference type="SUPFAM" id="SSF49854">
    <property type="entry name" value="Spermadhesin, CUB domain"/>
    <property type="match status" value="1"/>
</dbReference>
<name>A0A8S1BAC1_ARCPL</name>